<proteinExistence type="predicted"/>
<feature type="region of interest" description="Disordered" evidence="1">
    <location>
        <begin position="72"/>
        <end position="93"/>
    </location>
</feature>
<protein>
    <submittedName>
        <fullName evidence="2">Uncharacterized protein</fullName>
    </submittedName>
</protein>
<dbReference type="EMBL" id="JBDIME010000006">
    <property type="protein sequence ID" value="MEN2789895.1"/>
    <property type="molecule type" value="Genomic_DNA"/>
</dbReference>
<feature type="region of interest" description="Disordered" evidence="1">
    <location>
        <begin position="1"/>
        <end position="26"/>
    </location>
</feature>
<evidence type="ECO:0000313" key="3">
    <source>
        <dbReference type="Proteomes" id="UP001419910"/>
    </source>
</evidence>
<reference evidence="2 3" key="1">
    <citation type="submission" date="2024-05" db="EMBL/GenBank/DDBJ databases">
        <authorList>
            <person name="Liu Q."/>
            <person name="Xin Y.-H."/>
        </authorList>
    </citation>
    <scope>NUCLEOTIDE SEQUENCE [LARGE SCALE GENOMIC DNA]</scope>
    <source>
        <strain evidence="2 3">CGMCC 1.10181</strain>
    </source>
</reference>
<evidence type="ECO:0000256" key="1">
    <source>
        <dbReference type="SAM" id="MobiDB-lite"/>
    </source>
</evidence>
<sequence length="345" mass="38278">MTTRTDRTGGLAPEKDLMLPARPDDPEMRESASIWLFEENGEFGFPRIGIEAEATSWEDRRFQANFALRDGRILNDNGSGPAPSATGPDGRPTVLGAGPVTFRCVEPFRTWTVHFDGSATDSHVDHQIARSVDPARRTPLRFDVELTMVTPAWVQDNSPERVAQMSEAESIEAANMGIGYRIEQLFRAEGRFEIDGRVRDFKAVGSRIHRQSVRPLAGFRGHCWQSAVFPDGRAFGYIAYPPREDGSDAYNEGYLHIDGRMIPARAVKAPWLRRAIGSGDDVAVEFESELGITRIEGVTTLSTFRIGNPDMGGFNLQQSGARYRWDGQSAYGMIERSSPHALELG</sequence>
<comment type="caution">
    <text evidence="2">The sequence shown here is derived from an EMBL/GenBank/DDBJ whole genome shotgun (WGS) entry which is preliminary data.</text>
</comment>
<name>A0ABU9Y268_9SPHN</name>
<gene>
    <name evidence="2" type="ORF">ABC974_09685</name>
</gene>
<dbReference type="RefSeq" id="WP_343891319.1">
    <property type="nucleotide sequence ID" value="NZ_BAAAEH010000040.1"/>
</dbReference>
<accession>A0ABU9Y268</accession>
<dbReference type="Proteomes" id="UP001419910">
    <property type="component" value="Unassembled WGS sequence"/>
</dbReference>
<keyword evidence="3" id="KW-1185">Reference proteome</keyword>
<evidence type="ECO:0000313" key="2">
    <source>
        <dbReference type="EMBL" id="MEN2789895.1"/>
    </source>
</evidence>
<organism evidence="2 3">
    <name type="scientific">Sphingomonas oligophenolica</name>
    <dbReference type="NCBI Taxonomy" id="301154"/>
    <lineage>
        <taxon>Bacteria</taxon>
        <taxon>Pseudomonadati</taxon>
        <taxon>Pseudomonadota</taxon>
        <taxon>Alphaproteobacteria</taxon>
        <taxon>Sphingomonadales</taxon>
        <taxon>Sphingomonadaceae</taxon>
        <taxon>Sphingomonas</taxon>
    </lineage>
</organism>